<dbReference type="VEuPathDB" id="TriTrypDB:LtaPh_1703200"/>
<accession>A0A640KER5</accession>
<gene>
    <name evidence="2" type="ORF">LtaPh_1703200</name>
</gene>
<dbReference type="Proteomes" id="UP000419144">
    <property type="component" value="Unassembled WGS sequence"/>
</dbReference>
<feature type="compositionally biased region" description="Low complexity" evidence="1">
    <location>
        <begin position="27"/>
        <end position="38"/>
    </location>
</feature>
<feature type="compositionally biased region" description="Basic residues" evidence="1">
    <location>
        <begin position="1"/>
        <end position="12"/>
    </location>
</feature>
<dbReference type="OrthoDB" id="266723at2759"/>
<evidence type="ECO:0000313" key="3">
    <source>
        <dbReference type="Proteomes" id="UP000419144"/>
    </source>
</evidence>
<reference evidence="2" key="1">
    <citation type="submission" date="2019-11" db="EMBL/GenBank/DDBJ databases">
        <title>Leishmania tarentolae CDS.</title>
        <authorList>
            <person name="Goto Y."/>
            <person name="Yamagishi J."/>
        </authorList>
    </citation>
    <scope>NUCLEOTIDE SEQUENCE [LARGE SCALE GENOMIC DNA]</scope>
    <source>
        <strain evidence="2">Parrot Tar II</strain>
    </source>
</reference>
<dbReference type="AlphaFoldDB" id="A0A640KER5"/>
<evidence type="ECO:0000313" key="2">
    <source>
        <dbReference type="EMBL" id="GET87585.1"/>
    </source>
</evidence>
<dbReference type="EMBL" id="BLBS01000022">
    <property type="protein sequence ID" value="GET87585.1"/>
    <property type="molecule type" value="Genomic_DNA"/>
</dbReference>
<protein>
    <recommendedName>
        <fullName evidence="4">LSM domain-containing protein</fullName>
    </recommendedName>
</protein>
<name>A0A640KER5_LEITA</name>
<dbReference type="SUPFAM" id="SSF50182">
    <property type="entry name" value="Sm-like ribonucleoproteins"/>
    <property type="match status" value="1"/>
</dbReference>
<feature type="region of interest" description="Disordered" evidence="1">
    <location>
        <begin position="1"/>
        <end position="61"/>
    </location>
</feature>
<keyword evidence="3" id="KW-1185">Reference proteome</keyword>
<evidence type="ECO:0008006" key="4">
    <source>
        <dbReference type="Google" id="ProtNLM"/>
    </source>
</evidence>
<organism evidence="2 3">
    <name type="scientific">Leishmania tarentolae</name>
    <name type="common">Sauroleishmania tarentolae</name>
    <dbReference type="NCBI Taxonomy" id="5689"/>
    <lineage>
        <taxon>Eukaryota</taxon>
        <taxon>Discoba</taxon>
        <taxon>Euglenozoa</taxon>
        <taxon>Kinetoplastea</taxon>
        <taxon>Metakinetoplastina</taxon>
        <taxon>Trypanosomatida</taxon>
        <taxon>Trypanosomatidae</taxon>
        <taxon>Leishmaniinae</taxon>
        <taxon>Leishmania</taxon>
        <taxon>lizard Leishmania</taxon>
    </lineage>
</organism>
<proteinExistence type="predicted"/>
<evidence type="ECO:0000256" key="1">
    <source>
        <dbReference type="SAM" id="MobiDB-lite"/>
    </source>
</evidence>
<sequence length="272" mass="29111">MPSAHKHRRAKGTRITASDSSKKHSRSAANKASSNANALGAEAATGEGNARLQSEKTSKGVPAPAGVLMRALGLSAEVTDGTGEKGECDLALLTSSLGCDPSRSMEVEVETSQGYVYTGKLVHIDARYNIMLNEALVRRARGFDVERAALREKLQRESRLLATSLQGVVAQDADVVESTSELMPRPRYIGATYIRSNNIFLMRFIDTAACTGGTAASVSSSNSALGKLKSNFSMMAASIKAHLQREKMRNRAARRKRLEAKKVVKGGGGDNR</sequence>
<dbReference type="InterPro" id="IPR010920">
    <property type="entry name" value="LSM_dom_sf"/>
</dbReference>
<comment type="caution">
    <text evidence="2">The sequence shown here is derived from an EMBL/GenBank/DDBJ whole genome shotgun (WGS) entry which is preliminary data.</text>
</comment>